<accession>A0AAD3CL70</accession>
<dbReference type="EMBL" id="BLLK01000022">
    <property type="protein sequence ID" value="GFH47110.1"/>
    <property type="molecule type" value="Genomic_DNA"/>
</dbReference>
<proteinExistence type="predicted"/>
<gene>
    <name evidence="1" type="ORF">CTEN210_03585</name>
</gene>
<reference evidence="1 2" key="1">
    <citation type="journal article" date="2021" name="Sci. Rep.">
        <title>The genome of the diatom Chaetoceros tenuissimus carries an ancient integrated fragment of an extant virus.</title>
        <authorList>
            <person name="Hongo Y."/>
            <person name="Kimura K."/>
            <person name="Takaki Y."/>
            <person name="Yoshida Y."/>
            <person name="Baba S."/>
            <person name="Kobayashi G."/>
            <person name="Nagasaki K."/>
            <person name="Hano T."/>
            <person name="Tomaru Y."/>
        </authorList>
    </citation>
    <scope>NUCLEOTIDE SEQUENCE [LARGE SCALE GENOMIC DNA]</scope>
    <source>
        <strain evidence="1 2">NIES-3715</strain>
    </source>
</reference>
<dbReference type="AlphaFoldDB" id="A0AAD3CL70"/>
<evidence type="ECO:0000313" key="2">
    <source>
        <dbReference type="Proteomes" id="UP001054902"/>
    </source>
</evidence>
<dbReference type="Proteomes" id="UP001054902">
    <property type="component" value="Unassembled WGS sequence"/>
</dbReference>
<organism evidence="1 2">
    <name type="scientific">Chaetoceros tenuissimus</name>
    <dbReference type="NCBI Taxonomy" id="426638"/>
    <lineage>
        <taxon>Eukaryota</taxon>
        <taxon>Sar</taxon>
        <taxon>Stramenopiles</taxon>
        <taxon>Ochrophyta</taxon>
        <taxon>Bacillariophyta</taxon>
        <taxon>Coscinodiscophyceae</taxon>
        <taxon>Chaetocerotophycidae</taxon>
        <taxon>Chaetocerotales</taxon>
        <taxon>Chaetocerotaceae</taxon>
        <taxon>Chaetoceros</taxon>
    </lineage>
</organism>
<protein>
    <submittedName>
        <fullName evidence="1">Uncharacterized protein</fullName>
    </submittedName>
</protein>
<keyword evidence="2" id="KW-1185">Reference proteome</keyword>
<evidence type="ECO:0000313" key="1">
    <source>
        <dbReference type="EMBL" id="GFH47110.1"/>
    </source>
</evidence>
<comment type="caution">
    <text evidence="1">The sequence shown here is derived from an EMBL/GenBank/DDBJ whole genome shotgun (WGS) entry which is preliminary data.</text>
</comment>
<sequence length="136" mass="15689">MDYDVLEKLYQRQLRVRVAAIPTPFLQNPKGVLYTSLSYILYTIANWGVKTFLPKLGLEVSYSNDYTMLQIFEPKKSPINVHPITNQATFFSGIHSQSSYLQQMRAADSFKGVATTDVFYGEVHTDNSRWKEFHDI</sequence>
<name>A0AAD3CL70_9STRA</name>